<dbReference type="SMART" id="SM00354">
    <property type="entry name" value="HTH_LACI"/>
    <property type="match status" value="1"/>
</dbReference>
<dbReference type="Pfam" id="PF13377">
    <property type="entry name" value="Peripla_BP_3"/>
    <property type="match status" value="1"/>
</dbReference>
<keyword evidence="4" id="KW-0804">Transcription</keyword>
<dbReference type="InterPro" id="IPR010982">
    <property type="entry name" value="Lambda_DNA-bd_dom_sf"/>
</dbReference>
<dbReference type="SUPFAM" id="SSF47413">
    <property type="entry name" value="lambda repressor-like DNA-binding domains"/>
    <property type="match status" value="1"/>
</dbReference>
<name>A0A1F4RZ99_UNCSA</name>
<dbReference type="SUPFAM" id="SSF53822">
    <property type="entry name" value="Periplasmic binding protein-like I"/>
    <property type="match status" value="1"/>
</dbReference>
<dbReference type="Gene3D" id="1.10.260.40">
    <property type="entry name" value="lambda repressor-like DNA-binding domains"/>
    <property type="match status" value="1"/>
</dbReference>
<dbReference type="PROSITE" id="PS50932">
    <property type="entry name" value="HTH_LACI_2"/>
    <property type="match status" value="1"/>
</dbReference>
<evidence type="ECO:0000256" key="2">
    <source>
        <dbReference type="ARBA" id="ARBA00023015"/>
    </source>
</evidence>
<dbReference type="InterPro" id="IPR046335">
    <property type="entry name" value="LacI/GalR-like_sensor"/>
</dbReference>
<dbReference type="InterPro" id="IPR028082">
    <property type="entry name" value="Peripla_BP_I"/>
</dbReference>
<dbReference type="Pfam" id="PF00356">
    <property type="entry name" value="LacI"/>
    <property type="match status" value="1"/>
</dbReference>
<comment type="caution">
    <text evidence="6">The sequence shown here is derived from an EMBL/GenBank/DDBJ whole genome shotgun (WGS) entry which is preliminary data.</text>
</comment>
<dbReference type="Gene3D" id="3.40.50.2300">
    <property type="match status" value="2"/>
</dbReference>
<keyword evidence="3" id="KW-0238">DNA-binding</keyword>
<dbReference type="PANTHER" id="PTHR30146:SF148">
    <property type="entry name" value="HTH-TYPE TRANSCRIPTIONAL REPRESSOR PURR-RELATED"/>
    <property type="match status" value="1"/>
</dbReference>
<proteinExistence type="predicted"/>
<keyword evidence="1" id="KW-0678">Repressor</keyword>
<dbReference type="AlphaFoldDB" id="A0A1F4RZ99"/>
<accession>A0A1F4RZ99</accession>
<evidence type="ECO:0000313" key="7">
    <source>
        <dbReference type="Proteomes" id="UP000177905"/>
    </source>
</evidence>
<dbReference type="CDD" id="cd06267">
    <property type="entry name" value="PBP1_LacI_sugar_binding-like"/>
    <property type="match status" value="1"/>
</dbReference>
<evidence type="ECO:0000256" key="1">
    <source>
        <dbReference type="ARBA" id="ARBA00022491"/>
    </source>
</evidence>
<evidence type="ECO:0000313" key="6">
    <source>
        <dbReference type="EMBL" id="OGC13502.1"/>
    </source>
</evidence>
<evidence type="ECO:0000256" key="4">
    <source>
        <dbReference type="ARBA" id="ARBA00023163"/>
    </source>
</evidence>
<organism evidence="6 7">
    <name type="scientific">candidate division WOR-1 bacterium RIFOXYB2_FULL_36_35</name>
    <dbReference type="NCBI Taxonomy" id="1802578"/>
    <lineage>
        <taxon>Bacteria</taxon>
        <taxon>Bacillati</taxon>
        <taxon>Saganbacteria</taxon>
    </lineage>
</organism>
<protein>
    <recommendedName>
        <fullName evidence="5">HTH lacI-type domain-containing protein</fullName>
    </recommendedName>
</protein>
<dbReference type="EMBL" id="MEUA01000053">
    <property type="protein sequence ID" value="OGC13502.1"/>
    <property type="molecule type" value="Genomic_DNA"/>
</dbReference>
<sequence length="337" mass="37600">MAKKVKIKDIAKKVACSPATVSQAFHNPKLVNRKTRMEILEACEQLGYVRRTLRGKRKKIIGITGPTHHVILGDYYNAVTKSILSSAKEEGINVIIESFDDKEDTLPYMFSKKVLDGVIILGVISQEHLLMIKQENIPLLICGRPTSWIELNTVWSDGRSGIYEATKHLIGLGHRKIAYVTGSDFFDPITSDRLDGFKYALKEAEISLPEEYIIIGDFDVCKNLISKEADNILKLKPMPTAIVCESDGIAYKIYHRLTEAGLKIPKDISITGFDNLPFPPYINQVKPNITTVDINLEQLGKAAVKELLSNIVSPSEVAYRYTLPVKLIVGETTAQVK</sequence>
<feature type="domain" description="HTH lacI-type" evidence="5">
    <location>
        <begin position="5"/>
        <end position="55"/>
    </location>
</feature>
<reference evidence="6 7" key="1">
    <citation type="journal article" date="2016" name="Nat. Commun.">
        <title>Thousands of microbial genomes shed light on interconnected biogeochemical processes in an aquifer system.</title>
        <authorList>
            <person name="Anantharaman K."/>
            <person name="Brown C.T."/>
            <person name="Hug L.A."/>
            <person name="Sharon I."/>
            <person name="Castelle C.J."/>
            <person name="Probst A.J."/>
            <person name="Thomas B.C."/>
            <person name="Singh A."/>
            <person name="Wilkins M.J."/>
            <person name="Karaoz U."/>
            <person name="Brodie E.L."/>
            <person name="Williams K.H."/>
            <person name="Hubbard S.S."/>
            <person name="Banfield J.F."/>
        </authorList>
    </citation>
    <scope>NUCLEOTIDE SEQUENCE [LARGE SCALE GENOMIC DNA]</scope>
</reference>
<dbReference type="GO" id="GO:0003700">
    <property type="term" value="F:DNA-binding transcription factor activity"/>
    <property type="evidence" value="ECO:0007669"/>
    <property type="project" value="TreeGrafter"/>
</dbReference>
<evidence type="ECO:0000259" key="5">
    <source>
        <dbReference type="PROSITE" id="PS50932"/>
    </source>
</evidence>
<dbReference type="Proteomes" id="UP000177905">
    <property type="component" value="Unassembled WGS sequence"/>
</dbReference>
<dbReference type="CDD" id="cd01392">
    <property type="entry name" value="HTH_LacI"/>
    <property type="match status" value="1"/>
</dbReference>
<dbReference type="PANTHER" id="PTHR30146">
    <property type="entry name" value="LACI-RELATED TRANSCRIPTIONAL REPRESSOR"/>
    <property type="match status" value="1"/>
</dbReference>
<gene>
    <name evidence="6" type="ORF">A2290_01955</name>
</gene>
<dbReference type="InterPro" id="IPR000843">
    <property type="entry name" value="HTH_LacI"/>
</dbReference>
<evidence type="ECO:0000256" key="3">
    <source>
        <dbReference type="ARBA" id="ARBA00023125"/>
    </source>
</evidence>
<dbReference type="GO" id="GO:0000976">
    <property type="term" value="F:transcription cis-regulatory region binding"/>
    <property type="evidence" value="ECO:0007669"/>
    <property type="project" value="TreeGrafter"/>
</dbReference>
<keyword evidence="2" id="KW-0805">Transcription regulation</keyword>